<protein>
    <submittedName>
        <fullName evidence="8">Uncharacterized protein</fullName>
    </submittedName>
</protein>
<dbReference type="GO" id="GO:0008270">
    <property type="term" value="F:zinc ion binding"/>
    <property type="evidence" value="ECO:0007669"/>
    <property type="project" value="UniProtKB-KW"/>
</dbReference>
<feature type="region of interest" description="Disordered" evidence="5">
    <location>
        <begin position="274"/>
        <end position="297"/>
    </location>
</feature>
<accession>A0A7I8JKJ5</accession>
<dbReference type="SUPFAM" id="SSF57850">
    <property type="entry name" value="RING/U-box"/>
    <property type="match status" value="1"/>
</dbReference>
<dbReference type="InterPro" id="IPR013083">
    <property type="entry name" value="Znf_RING/FYVE/PHD"/>
</dbReference>
<name>A0A7I8JKJ5_SPIIN</name>
<reference evidence="8 9" key="1">
    <citation type="submission" date="2019-12" db="EMBL/GenBank/DDBJ databases">
        <authorList>
            <person name="Scholz U."/>
            <person name="Mascher M."/>
            <person name="Fiebig A."/>
        </authorList>
    </citation>
    <scope>NUCLEOTIDE SEQUENCE</scope>
</reference>
<dbReference type="PROSITE" id="PS50016">
    <property type="entry name" value="ZF_PHD_2"/>
    <property type="match status" value="1"/>
</dbReference>
<dbReference type="Pfam" id="PF13639">
    <property type="entry name" value="zf-RING_2"/>
    <property type="match status" value="1"/>
</dbReference>
<feature type="compositionally biased region" description="Basic residues" evidence="5">
    <location>
        <begin position="282"/>
        <end position="297"/>
    </location>
</feature>
<dbReference type="InterPro" id="IPR001965">
    <property type="entry name" value="Znf_PHD"/>
</dbReference>
<dbReference type="PANTHER" id="PTHR47177:SF4">
    <property type="entry name" value="OS06G0283200 PROTEIN"/>
    <property type="match status" value="1"/>
</dbReference>
<feature type="region of interest" description="Disordered" evidence="5">
    <location>
        <begin position="25"/>
        <end position="73"/>
    </location>
</feature>
<feature type="domain" description="RING-type" evidence="7">
    <location>
        <begin position="83"/>
        <end position="124"/>
    </location>
</feature>
<keyword evidence="3" id="KW-0862">Zinc</keyword>
<feature type="region of interest" description="Disordered" evidence="5">
    <location>
        <begin position="322"/>
        <end position="342"/>
    </location>
</feature>
<dbReference type="EMBL" id="LR743601">
    <property type="protein sequence ID" value="CAA2631441.1"/>
    <property type="molecule type" value="Genomic_DNA"/>
</dbReference>
<evidence type="ECO:0000313" key="8">
    <source>
        <dbReference type="EMBL" id="CAA2631441.1"/>
    </source>
</evidence>
<dbReference type="EMBL" id="CACRZD030000014">
    <property type="protein sequence ID" value="CAA6670684.1"/>
    <property type="molecule type" value="Genomic_DNA"/>
</dbReference>
<dbReference type="SMART" id="SM00184">
    <property type="entry name" value="RING"/>
    <property type="match status" value="2"/>
</dbReference>
<evidence type="ECO:0000259" key="6">
    <source>
        <dbReference type="PROSITE" id="PS50016"/>
    </source>
</evidence>
<dbReference type="Pfam" id="PF00628">
    <property type="entry name" value="PHD"/>
    <property type="match status" value="1"/>
</dbReference>
<evidence type="ECO:0000313" key="9">
    <source>
        <dbReference type="Proteomes" id="UP001189122"/>
    </source>
</evidence>
<dbReference type="AlphaFoldDB" id="A0A7I8JKJ5"/>
<dbReference type="PROSITE" id="PS50089">
    <property type="entry name" value="ZF_RING_2"/>
    <property type="match status" value="1"/>
</dbReference>
<keyword evidence="2 4" id="KW-0863">Zinc-finger</keyword>
<dbReference type="PANTHER" id="PTHR47177">
    <property type="entry name" value="F18C1.6 PROTEIN"/>
    <property type="match status" value="1"/>
</dbReference>
<evidence type="ECO:0000256" key="2">
    <source>
        <dbReference type="ARBA" id="ARBA00022771"/>
    </source>
</evidence>
<dbReference type="Proteomes" id="UP001189122">
    <property type="component" value="Unassembled WGS sequence"/>
</dbReference>
<dbReference type="InterPro" id="IPR011011">
    <property type="entry name" value="Znf_FYVE_PHD"/>
</dbReference>
<keyword evidence="9" id="KW-1185">Reference proteome</keyword>
<evidence type="ECO:0000256" key="5">
    <source>
        <dbReference type="SAM" id="MobiDB-lite"/>
    </source>
</evidence>
<proteinExistence type="predicted"/>
<sequence>MYIIKLCGRNLIQCSGRGRGIDALSLPEEGRRRRHGGSPLFPSKRLKAPSPAGSPHPAGKGKRKMEEFASGEDEDRAADGRACGICFAEERRSIRGWIDCCDHYFCFVCIMEWAKIESRCPLCKQRFGSIRRPGVPGVFFRERIVHVPVRNQVQLFDNATEDDDPYANINCSICHNSADENLLLLCDLCDSSAHTYCIGLGFTVPEGDWYCPDCTVSRKEQSRMQDDDHHSDELLCRVSINTTEADPLVSIFDIVHDEGSSNTLRESRAQALRRVVGDSRPTSRRAGARTLHQHRDRHQRIQLLRENWSKFQSGSMDFRSSSASACGASSGREHKPGHRHSTGNVEAVTRFKSPEVKVCTSSYDVDRAWKMLEIAKPMKRVQPTASYQSQRVNGNDSMRARISHRRILSTNRDPENRSPAVGATGIGACISPTPFEVERENTWDKFKEIARIATHTILAACRLDHSKSFSQPILPPICPHQDEANYRSSLLPGSCRDCFFSFVKYVVDVIASERMVVSWDGSNPA</sequence>
<dbReference type="SMART" id="SM00249">
    <property type="entry name" value="PHD"/>
    <property type="match status" value="1"/>
</dbReference>
<feature type="compositionally biased region" description="Low complexity" evidence="5">
    <location>
        <begin position="48"/>
        <end position="58"/>
    </location>
</feature>
<organism evidence="8">
    <name type="scientific">Spirodela intermedia</name>
    <name type="common">Intermediate duckweed</name>
    <dbReference type="NCBI Taxonomy" id="51605"/>
    <lineage>
        <taxon>Eukaryota</taxon>
        <taxon>Viridiplantae</taxon>
        <taxon>Streptophyta</taxon>
        <taxon>Embryophyta</taxon>
        <taxon>Tracheophyta</taxon>
        <taxon>Spermatophyta</taxon>
        <taxon>Magnoliopsida</taxon>
        <taxon>Liliopsida</taxon>
        <taxon>Araceae</taxon>
        <taxon>Lemnoideae</taxon>
        <taxon>Spirodela</taxon>
    </lineage>
</organism>
<evidence type="ECO:0000256" key="3">
    <source>
        <dbReference type="ARBA" id="ARBA00022833"/>
    </source>
</evidence>
<evidence type="ECO:0000256" key="4">
    <source>
        <dbReference type="PROSITE-ProRule" id="PRU00175"/>
    </source>
</evidence>
<gene>
    <name evidence="8" type="ORF">SI7747_14017089</name>
</gene>
<feature type="domain" description="PHD-type" evidence="6">
    <location>
        <begin position="168"/>
        <end position="217"/>
    </location>
</feature>
<dbReference type="InterPro" id="IPR017907">
    <property type="entry name" value="Znf_RING_CS"/>
</dbReference>
<dbReference type="Gene3D" id="3.30.40.10">
    <property type="entry name" value="Zinc/RING finger domain, C3HC4 (zinc finger)"/>
    <property type="match status" value="2"/>
</dbReference>
<dbReference type="InterPro" id="IPR001841">
    <property type="entry name" value="Znf_RING"/>
</dbReference>
<keyword evidence="1" id="KW-0479">Metal-binding</keyword>
<dbReference type="PROSITE" id="PS00518">
    <property type="entry name" value="ZF_RING_1"/>
    <property type="match status" value="1"/>
</dbReference>
<dbReference type="SUPFAM" id="SSF57903">
    <property type="entry name" value="FYVE/PHD zinc finger"/>
    <property type="match status" value="1"/>
</dbReference>
<dbReference type="InterPro" id="IPR019787">
    <property type="entry name" value="Znf_PHD-finger"/>
</dbReference>
<evidence type="ECO:0000259" key="7">
    <source>
        <dbReference type="PROSITE" id="PS50089"/>
    </source>
</evidence>
<evidence type="ECO:0000256" key="1">
    <source>
        <dbReference type="ARBA" id="ARBA00022723"/>
    </source>
</evidence>